<dbReference type="PANTHER" id="PTHR46268">
    <property type="entry name" value="STRESS RESPONSE PROTEIN NHAX"/>
    <property type="match status" value="1"/>
</dbReference>
<dbReference type="PANTHER" id="PTHR46268:SF6">
    <property type="entry name" value="UNIVERSAL STRESS PROTEIN UP12"/>
    <property type="match status" value="1"/>
</dbReference>
<dbReference type="AlphaFoldDB" id="A0A8J3TK92"/>
<dbReference type="InterPro" id="IPR006016">
    <property type="entry name" value="UspA"/>
</dbReference>
<evidence type="ECO:0000313" key="3">
    <source>
        <dbReference type="EMBL" id="GII27988.1"/>
    </source>
</evidence>
<dbReference type="EMBL" id="BOOO01000007">
    <property type="protein sequence ID" value="GII27988.1"/>
    <property type="molecule type" value="Genomic_DNA"/>
</dbReference>
<evidence type="ECO:0000256" key="1">
    <source>
        <dbReference type="ARBA" id="ARBA00008791"/>
    </source>
</evidence>
<comment type="similarity">
    <text evidence="1">Belongs to the universal stress protein A family.</text>
</comment>
<organism evidence="3 4">
    <name type="scientific">Planotetraspora mira</name>
    <dbReference type="NCBI Taxonomy" id="58121"/>
    <lineage>
        <taxon>Bacteria</taxon>
        <taxon>Bacillati</taxon>
        <taxon>Actinomycetota</taxon>
        <taxon>Actinomycetes</taxon>
        <taxon>Streptosporangiales</taxon>
        <taxon>Streptosporangiaceae</taxon>
        <taxon>Planotetraspora</taxon>
    </lineage>
</organism>
<evidence type="ECO:0000313" key="4">
    <source>
        <dbReference type="Proteomes" id="UP000650628"/>
    </source>
</evidence>
<accession>A0A8J3TK92</accession>
<name>A0A8J3TK92_9ACTN</name>
<comment type="caution">
    <text evidence="3">The sequence shown here is derived from an EMBL/GenBank/DDBJ whole genome shotgun (WGS) entry which is preliminary data.</text>
</comment>
<gene>
    <name evidence="3" type="ORF">Pmi06nite_14300</name>
</gene>
<proteinExistence type="inferred from homology"/>
<dbReference type="PRINTS" id="PR01438">
    <property type="entry name" value="UNVRSLSTRESS"/>
</dbReference>
<dbReference type="Gene3D" id="3.40.50.620">
    <property type="entry name" value="HUPs"/>
    <property type="match status" value="1"/>
</dbReference>
<feature type="domain" description="UspA" evidence="2">
    <location>
        <begin position="1"/>
        <end position="135"/>
    </location>
</feature>
<dbReference type="CDD" id="cd00293">
    <property type="entry name" value="USP-like"/>
    <property type="match status" value="1"/>
</dbReference>
<dbReference type="InterPro" id="IPR014729">
    <property type="entry name" value="Rossmann-like_a/b/a_fold"/>
</dbReference>
<dbReference type="InterPro" id="IPR006015">
    <property type="entry name" value="Universal_stress_UspA"/>
</dbReference>
<dbReference type="RefSeq" id="WP_203952056.1">
    <property type="nucleotide sequence ID" value="NZ_BOOO01000007.1"/>
</dbReference>
<evidence type="ECO:0000259" key="2">
    <source>
        <dbReference type="Pfam" id="PF00582"/>
    </source>
</evidence>
<dbReference type="Proteomes" id="UP000650628">
    <property type="component" value="Unassembled WGS sequence"/>
</dbReference>
<dbReference type="SUPFAM" id="SSF52402">
    <property type="entry name" value="Adenine nucleotide alpha hydrolases-like"/>
    <property type="match status" value="1"/>
</dbReference>
<reference evidence="3 4" key="1">
    <citation type="submission" date="2021-01" db="EMBL/GenBank/DDBJ databases">
        <title>Whole genome shotgun sequence of Planotetraspora mira NBRC 15435.</title>
        <authorList>
            <person name="Komaki H."/>
            <person name="Tamura T."/>
        </authorList>
    </citation>
    <scope>NUCLEOTIDE SEQUENCE [LARGE SCALE GENOMIC DNA]</scope>
    <source>
        <strain evidence="3 4">NBRC 15435</strain>
    </source>
</reference>
<protein>
    <recommendedName>
        <fullName evidence="2">UspA domain-containing protein</fullName>
    </recommendedName>
</protein>
<dbReference type="Pfam" id="PF00582">
    <property type="entry name" value="Usp"/>
    <property type="match status" value="1"/>
</dbReference>
<sequence>MYKRILAAVDNSPRSDRVLETVENLAKLTGAAVDVVHVGASQVVYDTVVQVEDEKEAQAVIDNALARLKEAGVAARGELLTGLRGDISDIIVDRAQEFGTDLIVLGPAHHTQIGVLIGESVSEKVALHTPTSVLLAV</sequence>
<keyword evidence="4" id="KW-1185">Reference proteome</keyword>